<keyword evidence="2" id="KW-1185">Reference proteome</keyword>
<gene>
    <name evidence="1" type="ORF">K466DRAFT_663141</name>
</gene>
<dbReference type="AlphaFoldDB" id="A0A5C3PF83"/>
<organism evidence="1 2">
    <name type="scientific">Polyporus arcularius HHB13444</name>
    <dbReference type="NCBI Taxonomy" id="1314778"/>
    <lineage>
        <taxon>Eukaryota</taxon>
        <taxon>Fungi</taxon>
        <taxon>Dikarya</taxon>
        <taxon>Basidiomycota</taxon>
        <taxon>Agaricomycotina</taxon>
        <taxon>Agaricomycetes</taxon>
        <taxon>Polyporales</taxon>
        <taxon>Polyporaceae</taxon>
        <taxon>Polyporus</taxon>
    </lineage>
</organism>
<evidence type="ECO:0000313" key="1">
    <source>
        <dbReference type="EMBL" id="TFK87268.1"/>
    </source>
</evidence>
<name>A0A5C3PF83_9APHY</name>
<evidence type="ECO:0000313" key="2">
    <source>
        <dbReference type="Proteomes" id="UP000308197"/>
    </source>
</evidence>
<accession>A0A5C3PF83</accession>
<proteinExistence type="predicted"/>
<sequence length="175" mass="20406">MASHAVVCEDLLYEIFLHFSPEWKPHPCDAYELYQRRERLCALAACATANRIMSECALPFLWRVLDNITPVMKILVHDMNHEGSDVIDESAWCRLQGYASLVRELKYRDKVEDYRTSRPIWLALAGKLNGEPLFPFLQRLEVAFRLPDPCYLVIFSPSMHTLDFDTGHLRSFDRK</sequence>
<dbReference type="Proteomes" id="UP000308197">
    <property type="component" value="Unassembled WGS sequence"/>
</dbReference>
<dbReference type="InParanoid" id="A0A5C3PF83"/>
<protein>
    <submittedName>
        <fullName evidence="1">Uncharacterized protein</fullName>
    </submittedName>
</protein>
<reference evidence="1 2" key="1">
    <citation type="journal article" date="2019" name="Nat. Ecol. Evol.">
        <title>Megaphylogeny resolves global patterns of mushroom evolution.</title>
        <authorList>
            <person name="Varga T."/>
            <person name="Krizsan K."/>
            <person name="Foldi C."/>
            <person name="Dima B."/>
            <person name="Sanchez-Garcia M."/>
            <person name="Sanchez-Ramirez S."/>
            <person name="Szollosi G.J."/>
            <person name="Szarkandi J.G."/>
            <person name="Papp V."/>
            <person name="Albert L."/>
            <person name="Andreopoulos W."/>
            <person name="Angelini C."/>
            <person name="Antonin V."/>
            <person name="Barry K.W."/>
            <person name="Bougher N.L."/>
            <person name="Buchanan P."/>
            <person name="Buyck B."/>
            <person name="Bense V."/>
            <person name="Catcheside P."/>
            <person name="Chovatia M."/>
            <person name="Cooper J."/>
            <person name="Damon W."/>
            <person name="Desjardin D."/>
            <person name="Finy P."/>
            <person name="Geml J."/>
            <person name="Haridas S."/>
            <person name="Hughes K."/>
            <person name="Justo A."/>
            <person name="Karasinski D."/>
            <person name="Kautmanova I."/>
            <person name="Kiss B."/>
            <person name="Kocsube S."/>
            <person name="Kotiranta H."/>
            <person name="LaButti K.M."/>
            <person name="Lechner B.E."/>
            <person name="Liimatainen K."/>
            <person name="Lipzen A."/>
            <person name="Lukacs Z."/>
            <person name="Mihaltcheva S."/>
            <person name="Morgado L.N."/>
            <person name="Niskanen T."/>
            <person name="Noordeloos M.E."/>
            <person name="Ohm R.A."/>
            <person name="Ortiz-Santana B."/>
            <person name="Ovrebo C."/>
            <person name="Racz N."/>
            <person name="Riley R."/>
            <person name="Savchenko A."/>
            <person name="Shiryaev A."/>
            <person name="Soop K."/>
            <person name="Spirin V."/>
            <person name="Szebenyi C."/>
            <person name="Tomsovsky M."/>
            <person name="Tulloss R.E."/>
            <person name="Uehling J."/>
            <person name="Grigoriev I.V."/>
            <person name="Vagvolgyi C."/>
            <person name="Papp T."/>
            <person name="Martin F.M."/>
            <person name="Miettinen O."/>
            <person name="Hibbett D.S."/>
            <person name="Nagy L.G."/>
        </authorList>
    </citation>
    <scope>NUCLEOTIDE SEQUENCE [LARGE SCALE GENOMIC DNA]</scope>
    <source>
        <strain evidence="1 2">HHB13444</strain>
    </source>
</reference>
<dbReference type="EMBL" id="ML211161">
    <property type="protein sequence ID" value="TFK87268.1"/>
    <property type="molecule type" value="Genomic_DNA"/>
</dbReference>